<keyword evidence="1" id="KW-0472">Membrane</keyword>
<reference evidence="3" key="2">
    <citation type="journal article" date="2018" name="Nat. Commun.">
        <title>Tailed giant Tupanvirus possesses the most complete translational apparatus of the known virosphere.</title>
        <authorList>
            <person name="Abrahao J."/>
            <person name="Silva L."/>
            <person name="Silva L.S."/>
            <person name="Khalil J.Y.B."/>
            <person name="Rodrigues R."/>
            <person name="Arantes T."/>
            <person name="Assis F."/>
            <person name="Boratto P."/>
            <person name="Andrade M."/>
            <person name="Kroon E.G."/>
            <person name="Ribeiro B."/>
            <person name="Bergier I."/>
            <person name="Seligmann H."/>
            <person name="Ghigo E."/>
            <person name="Colson P."/>
            <person name="Levasseur A."/>
            <person name="Kroemer G."/>
            <person name="Raoult D."/>
            <person name="La Scola B."/>
        </authorList>
    </citation>
    <scope>NUCLEOTIDE SEQUENCE [LARGE SCALE GENOMIC DNA]</scope>
    <source>
        <strain evidence="3">Soda lake</strain>
    </source>
</reference>
<dbReference type="InterPro" id="IPR036938">
    <property type="entry name" value="PAP2/HPO_sf"/>
</dbReference>
<accession>A0A6N1NWG6</accession>
<feature type="transmembrane region" description="Helical" evidence="1">
    <location>
        <begin position="35"/>
        <end position="54"/>
    </location>
</feature>
<organism evidence="3">
    <name type="scientific">Tupanvirus soda lake</name>
    <dbReference type="NCBI Taxonomy" id="2126985"/>
    <lineage>
        <taxon>Viruses</taxon>
        <taxon>Varidnaviria</taxon>
        <taxon>Bamfordvirae</taxon>
        <taxon>Nucleocytoviricota</taxon>
        <taxon>Megaviricetes</taxon>
        <taxon>Imitervirales</taxon>
        <taxon>Mimiviridae</taxon>
        <taxon>Megamimivirinae</taxon>
        <taxon>Tupanvirus</taxon>
        <taxon>Tupanvirus salinum</taxon>
    </lineage>
</organism>
<dbReference type="KEGG" id="vg:80519085"/>
<sequence>MTEELVNIPKNIARASPYIIYLSGLSSSVVTGKSIGAVFSLSAIIFGDGLNYVLKKIFKSIGPNNKSWMRPSIPPDGTGIFPSYSPSKTITWGMPSGHSQIVSYSAAFWILYLWKNSHAPTWWSVMGTGIISIISALIMYSRIATGCHNLQQVIVGSIFGSTFGIGSYYFLANKYPSLFN</sequence>
<dbReference type="RefSeq" id="YP_010782321.1">
    <property type="nucleotide sequence ID" value="NC_075039.1"/>
</dbReference>
<dbReference type="EMBL" id="KY523104">
    <property type="protein sequence ID" value="QKU35648.1"/>
    <property type="molecule type" value="Genomic_DNA"/>
</dbReference>
<evidence type="ECO:0000259" key="2">
    <source>
        <dbReference type="Pfam" id="PF01569"/>
    </source>
</evidence>
<keyword evidence="1" id="KW-1133">Transmembrane helix</keyword>
<dbReference type="Pfam" id="PF01569">
    <property type="entry name" value="PAP2"/>
    <property type="match status" value="1"/>
</dbReference>
<name>A0A6N1NWG6_9VIRU</name>
<feature type="transmembrane region" description="Helical" evidence="1">
    <location>
        <begin position="153"/>
        <end position="171"/>
    </location>
</feature>
<proteinExistence type="predicted"/>
<evidence type="ECO:0000313" key="3">
    <source>
        <dbReference type="EMBL" id="QKU35648.1"/>
    </source>
</evidence>
<keyword evidence="1" id="KW-0812">Transmembrane</keyword>
<reference evidence="3" key="1">
    <citation type="submission" date="2017-01" db="EMBL/GenBank/DDBJ databases">
        <authorList>
            <person name="Assis F.L."/>
            <person name="Abrahao J.S."/>
            <person name="Silva L."/>
            <person name="Khalil J.B."/>
            <person name="Rodrigues R."/>
            <person name="Silva L.S."/>
            <person name="Arantes T."/>
            <person name="Boratto P."/>
            <person name="Andrade M."/>
            <person name="Kroon E.G."/>
            <person name="Ribeiro B."/>
            <person name="Bergier I."/>
            <person name="Seligmann H."/>
            <person name="Ghigo E."/>
            <person name="Colson P."/>
            <person name="Levasseur A."/>
            <person name="Raoult D."/>
            <person name="Scola B.L."/>
        </authorList>
    </citation>
    <scope>NUCLEOTIDE SEQUENCE</scope>
    <source>
        <strain evidence="3">Soda lake</strain>
    </source>
</reference>
<dbReference type="PANTHER" id="PTHR14969">
    <property type="entry name" value="SPHINGOSINE-1-PHOSPHATE PHOSPHOHYDROLASE"/>
    <property type="match status" value="1"/>
</dbReference>
<dbReference type="SUPFAM" id="SSF48317">
    <property type="entry name" value="Acid phosphatase/Vanadium-dependent haloperoxidase"/>
    <property type="match status" value="1"/>
</dbReference>
<feature type="domain" description="Phosphatidic acid phosphatase type 2/haloperoxidase" evidence="2">
    <location>
        <begin position="40"/>
        <end position="174"/>
    </location>
</feature>
<dbReference type="PANTHER" id="PTHR14969:SF13">
    <property type="entry name" value="AT30094P"/>
    <property type="match status" value="1"/>
</dbReference>
<evidence type="ECO:0000256" key="1">
    <source>
        <dbReference type="SAM" id="Phobius"/>
    </source>
</evidence>
<dbReference type="GeneID" id="80519085"/>
<protein>
    <submittedName>
        <fullName evidence="3">Dolichyldiphosphatase</fullName>
    </submittedName>
</protein>
<dbReference type="InterPro" id="IPR000326">
    <property type="entry name" value="PAP2/HPO"/>
</dbReference>
<dbReference type="Gene3D" id="1.20.144.10">
    <property type="entry name" value="Phosphatidic acid phosphatase type 2/haloperoxidase"/>
    <property type="match status" value="1"/>
</dbReference>
<feature type="transmembrane region" description="Helical" evidence="1">
    <location>
        <begin position="120"/>
        <end position="141"/>
    </location>
</feature>